<dbReference type="EMBL" id="JBHSWU010000046">
    <property type="protein sequence ID" value="MFC6723778.1"/>
    <property type="molecule type" value="Genomic_DNA"/>
</dbReference>
<keyword evidence="2" id="KW-1185">Reference proteome</keyword>
<gene>
    <name evidence="1" type="ORF">ACFQE1_05170</name>
</gene>
<sequence>MFHEPELGIGAEMHSEIEDIDVHVACVKDNGMVVFGDENGREWRLPTSVAQAMLGTELREQLRDDVDKGENDTVVVAVDSDAIGPLRVEWSDN</sequence>
<protein>
    <submittedName>
        <fullName evidence="1">Uncharacterized protein</fullName>
    </submittedName>
</protein>
<evidence type="ECO:0000313" key="1">
    <source>
        <dbReference type="EMBL" id="MFC6723778.1"/>
    </source>
</evidence>
<name>A0ABD5RXV4_9EURY</name>
<dbReference type="AlphaFoldDB" id="A0ABD5RXV4"/>
<evidence type="ECO:0000313" key="2">
    <source>
        <dbReference type="Proteomes" id="UP001596328"/>
    </source>
</evidence>
<comment type="caution">
    <text evidence="1">The sequence shown here is derived from an EMBL/GenBank/DDBJ whole genome shotgun (WGS) entry which is preliminary data.</text>
</comment>
<reference evidence="1 2" key="1">
    <citation type="journal article" date="2019" name="Int. J. Syst. Evol. Microbiol.">
        <title>The Global Catalogue of Microorganisms (GCM) 10K type strain sequencing project: providing services to taxonomists for standard genome sequencing and annotation.</title>
        <authorList>
            <consortium name="The Broad Institute Genomics Platform"/>
            <consortium name="The Broad Institute Genome Sequencing Center for Infectious Disease"/>
            <person name="Wu L."/>
            <person name="Ma J."/>
        </authorList>
    </citation>
    <scope>NUCLEOTIDE SEQUENCE [LARGE SCALE GENOMIC DNA]</scope>
    <source>
        <strain evidence="1 2">NBRC 111368</strain>
    </source>
</reference>
<dbReference type="Proteomes" id="UP001596328">
    <property type="component" value="Unassembled WGS sequence"/>
</dbReference>
<organism evidence="1 2">
    <name type="scientific">Halobium palmae</name>
    <dbReference type="NCBI Taxonomy" id="1776492"/>
    <lineage>
        <taxon>Archaea</taxon>
        <taxon>Methanobacteriati</taxon>
        <taxon>Methanobacteriota</taxon>
        <taxon>Stenosarchaea group</taxon>
        <taxon>Halobacteria</taxon>
        <taxon>Halobacteriales</taxon>
        <taxon>Haloferacaceae</taxon>
        <taxon>Halobium</taxon>
    </lineage>
</organism>
<accession>A0ABD5RXV4</accession>
<proteinExistence type="predicted"/>